<feature type="compositionally biased region" description="Basic and acidic residues" evidence="1">
    <location>
        <begin position="86"/>
        <end position="104"/>
    </location>
</feature>
<sequence length="194" mass="22259">MTEYFLAAAKCDPCGDAAEIVAATKAPVKIQRGLTACKDDEEWNPHNARLEEGRQTARDRMEAELAELRRQEEEEEQRTAAVAEQQRQDAARQEQRFKRLEQFHKANAGRPEPNPPPPEPTMHPIDEIHKHVRESLIELQAELSAQDPHPHMRDLEAFVETEKDAYRCGVQEDQELEGEAAIQRMKLRASTRFV</sequence>
<protein>
    <submittedName>
        <fullName evidence="2">Uncharacterized protein</fullName>
    </submittedName>
</protein>
<organism evidence="2">
    <name type="scientific">Eutreptiella gymnastica</name>
    <dbReference type="NCBI Taxonomy" id="73025"/>
    <lineage>
        <taxon>Eukaryota</taxon>
        <taxon>Discoba</taxon>
        <taxon>Euglenozoa</taxon>
        <taxon>Euglenida</taxon>
        <taxon>Spirocuta</taxon>
        <taxon>Euglenophyceae</taxon>
        <taxon>Eutreptiales</taxon>
        <taxon>Eutreptiaceae</taxon>
        <taxon>Eutreptiella</taxon>
    </lineage>
</organism>
<dbReference type="EMBL" id="HBGA01151053">
    <property type="protein sequence ID" value="CAD9043718.1"/>
    <property type="molecule type" value="Transcribed_RNA"/>
</dbReference>
<proteinExistence type="predicted"/>
<gene>
    <name evidence="2" type="ORF">EGYM00392_LOCUS54901</name>
</gene>
<reference evidence="2" key="1">
    <citation type="submission" date="2021-01" db="EMBL/GenBank/DDBJ databases">
        <authorList>
            <person name="Corre E."/>
            <person name="Pelletier E."/>
            <person name="Niang G."/>
            <person name="Scheremetjew M."/>
            <person name="Finn R."/>
            <person name="Kale V."/>
            <person name="Holt S."/>
            <person name="Cochrane G."/>
            <person name="Meng A."/>
            <person name="Brown T."/>
            <person name="Cohen L."/>
        </authorList>
    </citation>
    <scope>NUCLEOTIDE SEQUENCE</scope>
    <source>
        <strain evidence="2">NIES-381</strain>
    </source>
</reference>
<dbReference type="AlphaFoldDB" id="A0A7S1NUP6"/>
<feature type="compositionally biased region" description="Pro residues" evidence="1">
    <location>
        <begin position="112"/>
        <end position="121"/>
    </location>
</feature>
<name>A0A7S1NUP6_9EUGL</name>
<feature type="region of interest" description="Disordered" evidence="1">
    <location>
        <begin position="41"/>
        <end position="124"/>
    </location>
</feature>
<evidence type="ECO:0000256" key="1">
    <source>
        <dbReference type="SAM" id="MobiDB-lite"/>
    </source>
</evidence>
<accession>A0A7S1NUP6</accession>
<feature type="compositionally biased region" description="Basic and acidic residues" evidence="1">
    <location>
        <begin position="48"/>
        <end position="72"/>
    </location>
</feature>
<evidence type="ECO:0000313" key="2">
    <source>
        <dbReference type="EMBL" id="CAD9043718.1"/>
    </source>
</evidence>